<reference evidence="11" key="1">
    <citation type="submission" date="2014-10" db="EMBL/GenBank/DDBJ databases">
        <authorList>
            <person name="King R."/>
        </authorList>
    </citation>
    <scope>NUCLEOTIDE SEQUENCE [LARGE SCALE GENOMIC DNA]</scope>
    <source>
        <strain evidence="11">A3/5</strain>
    </source>
</reference>
<organism evidence="10 11">
    <name type="scientific">Fusarium venenatum</name>
    <dbReference type="NCBI Taxonomy" id="56646"/>
    <lineage>
        <taxon>Eukaryota</taxon>
        <taxon>Fungi</taxon>
        <taxon>Dikarya</taxon>
        <taxon>Ascomycota</taxon>
        <taxon>Pezizomycotina</taxon>
        <taxon>Sordariomycetes</taxon>
        <taxon>Hypocreomycetidae</taxon>
        <taxon>Hypocreales</taxon>
        <taxon>Nectriaceae</taxon>
        <taxon>Fusarium</taxon>
    </lineage>
</organism>
<accession>A0A2L2T3V1</accession>
<feature type="domain" description="WSC" evidence="9">
    <location>
        <begin position="604"/>
        <end position="691"/>
    </location>
</feature>
<evidence type="ECO:0000256" key="4">
    <source>
        <dbReference type="ARBA" id="ARBA00022989"/>
    </source>
</evidence>
<evidence type="ECO:0000256" key="8">
    <source>
        <dbReference type="SAM" id="SignalP"/>
    </source>
</evidence>
<evidence type="ECO:0000313" key="11">
    <source>
        <dbReference type="Proteomes" id="UP000245910"/>
    </source>
</evidence>
<evidence type="ECO:0000256" key="2">
    <source>
        <dbReference type="ARBA" id="ARBA00022692"/>
    </source>
</evidence>
<feature type="compositionally biased region" description="Low complexity" evidence="7">
    <location>
        <begin position="139"/>
        <end position="153"/>
    </location>
</feature>
<dbReference type="InterPro" id="IPR051836">
    <property type="entry name" value="Kremen_rcpt"/>
</dbReference>
<evidence type="ECO:0000256" key="6">
    <source>
        <dbReference type="ARBA" id="ARBA00023180"/>
    </source>
</evidence>
<dbReference type="GeneID" id="37258398"/>
<feature type="domain" description="WSC" evidence="9">
    <location>
        <begin position="487"/>
        <end position="576"/>
    </location>
</feature>
<keyword evidence="4" id="KW-1133">Transmembrane helix</keyword>
<feature type="domain" description="WSC" evidence="9">
    <location>
        <begin position="702"/>
        <end position="802"/>
    </location>
</feature>
<dbReference type="STRING" id="56646.A0A2L2T3V1"/>
<protein>
    <recommendedName>
        <fullName evidence="9">WSC domain-containing protein</fullName>
    </recommendedName>
</protein>
<comment type="subcellular location">
    <subcellularLocation>
        <location evidence="1">Membrane</location>
        <topology evidence="1">Single-pass membrane protein</topology>
    </subcellularLocation>
</comment>
<feature type="chain" id="PRO_5014695023" description="WSC domain-containing protein" evidence="8">
    <location>
        <begin position="21"/>
        <end position="904"/>
    </location>
</feature>
<dbReference type="Pfam" id="PF01822">
    <property type="entry name" value="WSC"/>
    <property type="match status" value="5"/>
</dbReference>
<keyword evidence="2" id="KW-0812">Transmembrane</keyword>
<keyword evidence="11" id="KW-1185">Reference proteome</keyword>
<proteinExistence type="predicted"/>
<dbReference type="InterPro" id="IPR002889">
    <property type="entry name" value="WSC_carb-bd"/>
</dbReference>
<dbReference type="GO" id="GO:0005886">
    <property type="term" value="C:plasma membrane"/>
    <property type="evidence" value="ECO:0007669"/>
    <property type="project" value="TreeGrafter"/>
</dbReference>
<dbReference type="EMBL" id="LN649230">
    <property type="protein sequence ID" value="CEI62323.1"/>
    <property type="molecule type" value="Genomic_DNA"/>
</dbReference>
<feature type="signal peptide" evidence="8">
    <location>
        <begin position="1"/>
        <end position="20"/>
    </location>
</feature>
<dbReference type="PROSITE" id="PS51212">
    <property type="entry name" value="WSC"/>
    <property type="match status" value="4"/>
</dbReference>
<evidence type="ECO:0000259" key="9">
    <source>
        <dbReference type="PROSITE" id="PS51212"/>
    </source>
</evidence>
<keyword evidence="6" id="KW-0325">Glycoprotein</keyword>
<dbReference type="OrthoDB" id="2019572at2759"/>
<feature type="region of interest" description="Disordered" evidence="7">
    <location>
        <begin position="123"/>
        <end position="153"/>
    </location>
</feature>
<dbReference type="PANTHER" id="PTHR24269:SF16">
    <property type="entry name" value="PROTEIN SLG1"/>
    <property type="match status" value="1"/>
</dbReference>
<name>A0A2L2T3V1_9HYPO</name>
<keyword evidence="5" id="KW-0472">Membrane</keyword>
<dbReference type="PANTHER" id="PTHR24269">
    <property type="entry name" value="KREMEN PROTEIN"/>
    <property type="match status" value="1"/>
</dbReference>
<evidence type="ECO:0000256" key="7">
    <source>
        <dbReference type="SAM" id="MobiDB-lite"/>
    </source>
</evidence>
<keyword evidence="3 8" id="KW-0732">Signal</keyword>
<dbReference type="KEGG" id="fvn:FVRRES_06759"/>
<dbReference type="Proteomes" id="UP000245910">
    <property type="component" value="Chromosome II"/>
</dbReference>
<evidence type="ECO:0000256" key="3">
    <source>
        <dbReference type="ARBA" id="ARBA00022729"/>
    </source>
</evidence>
<dbReference type="RefSeq" id="XP_025586043.1">
    <property type="nucleotide sequence ID" value="XM_025735325.2"/>
</dbReference>
<evidence type="ECO:0000256" key="5">
    <source>
        <dbReference type="ARBA" id="ARBA00023136"/>
    </source>
</evidence>
<dbReference type="AlphaFoldDB" id="A0A2L2T3V1"/>
<feature type="domain" description="WSC" evidence="9">
    <location>
        <begin position="271"/>
        <end position="361"/>
    </location>
</feature>
<dbReference type="SMART" id="SM00321">
    <property type="entry name" value="WSC"/>
    <property type="match status" value="4"/>
</dbReference>
<evidence type="ECO:0000313" key="10">
    <source>
        <dbReference type="EMBL" id="CEI62323.1"/>
    </source>
</evidence>
<sequence>MARLILVYASLFLWVALAVAQYDYNNLLKGCYQGRSDDFTVGGLASTQPQRERCALVCSQRGNNFVAFGIYNCFCAKNEPASTNKVDINRCEAQGLDGWNAPKLRKVDRIEDVFVVFNIDPKRKSDDSKSAPQDEAESPKSGSPAALSPSAGPSRPLGCYPGLPLDVDLTKITITEEERRECAKSCGEEGKAAVVFSGLKCGCTDNPPKASTRVEDIRCALQSTKELYRTDLVYSVWSSGVGVDLEGYKPKLKDHSHNPSDIPTDRSELIHVSGPGCYRNEPPRNDSSYKGLQSNCPETCRRFCEKSNKRYMFLQETDCWCSNEYPGELEELSGDHCDIKCPADQLSLCGGHFSYSVYDLGTQSRPASLSKKPTGECFSSRALTSRQVMGISNRKDFLGACVNRCKDIGEPIALIHESDCWCAVTYPHHTYSSDLESCDLPCQGDDKSHCGGTKGSTLYYSLYHTGNSDGIQRDPRGRPFDLPKQHETTWHGCWSEPPLTEHHSHSLQTNTVMGCASYCRRYKSTVAAMRQNSCVCAESYPERSHRRPDSMCKSACPGYPYADCAGPQAWTVVNTGLVNHVPYDKPRRKEQAENGNDLNIVSKKVLRLGCYNTGSDTWGAVQVYISNAGPEVCATRCRNMKFPVSALQGNTCSCGDKIPRSSRVVGSHCNLSCRDEGSCGGVNTWSIFNSGLQASIQTDANTKPSHGCFKFGRLLSTRLTPQLLQVDIYGPNRSRNGGSCTARCAEEGYPVALRHSSKCFCSPGLPLERKRVEDDLCSYQCRGDKVEMCGGPSYAYTVYKTDAYMPDLHNEEKSKSKTPKEEIQNPSPDGRYQCLHPALEKANEIFNVVSDKLTVVAQKVQAGFFWVRDKAQHIFDVCLWNVMVFFSNILYRLGFLSAEGVVEL</sequence>
<evidence type="ECO:0000256" key="1">
    <source>
        <dbReference type="ARBA" id="ARBA00004167"/>
    </source>
</evidence>